<protein>
    <submittedName>
        <fullName evidence="1">Uncharacterized protein</fullName>
    </submittedName>
</protein>
<comment type="caution">
    <text evidence="1">The sequence shown here is derived from an EMBL/GenBank/DDBJ whole genome shotgun (WGS) entry which is preliminary data.</text>
</comment>
<keyword evidence="1" id="KW-0496">Mitochondrion</keyword>
<evidence type="ECO:0000313" key="1">
    <source>
        <dbReference type="EMBL" id="KUM49586.1"/>
    </source>
</evidence>
<accession>A0A101M206</accession>
<geneLocation type="mitochondrion" evidence="1"/>
<gene>
    <name evidence="1" type="ORF">ABT39_MTgene2811</name>
</gene>
<dbReference type="AlphaFoldDB" id="A0A101M206"/>
<sequence length="110" mass="12749">MLVLNPQELITRADPRSQCCLSMHPIQVCRCWLVLTRFRFQCQYSLLIVFWLSMPAFCSSHGWTNKCLSVGYRSIQNTRGSYSIGILYGTTGHRGLIHREEHSYGAQVWH</sequence>
<reference evidence="1" key="1">
    <citation type="journal article" date="2015" name="Genome Biol. Evol.">
        <title>Organellar Genomes of White Spruce (Picea glauca): Assembly and Annotation.</title>
        <authorList>
            <person name="Jackman S.D."/>
            <person name="Warren R.L."/>
            <person name="Gibb E.A."/>
            <person name="Vandervalk B.P."/>
            <person name="Mohamadi H."/>
            <person name="Chu J."/>
            <person name="Raymond A."/>
            <person name="Pleasance S."/>
            <person name="Coope R."/>
            <person name="Wildung M.R."/>
            <person name="Ritland C.E."/>
            <person name="Bousquet J."/>
            <person name="Jones S.J."/>
            <person name="Bohlmann J."/>
            <person name="Birol I."/>
        </authorList>
    </citation>
    <scope>NUCLEOTIDE SEQUENCE [LARGE SCALE GENOMIC DNA]</scope>
    <source>
        <tissue evidence="1">Flushing bud</tissue>
    </source>
</reference>
<proteinExistence type="predicted"/>
<organism evidence="1">
    <name type="scientific">Picea glauca</name>
    <name type="common">White spruce</name>
    <name type="synonym">Pinus glauca</name>
    <dbReference type="NCBI Taxonomy" id="3330"/>
    <lineage>
        <taxon>Eukaryota</taxon>
        <taxon>Viridiplantae</taxon>
        <taxon>Streptophyta</taxon>
        <taxon>Embryophyta</taxon>
        <taxon>Tracheophyta</taxon>
        <taxon>Spermatophyta</taxon>
        <taxon>Pinopsida</taxon>
        <taxon>Pinidae</taxon>
        <taxon>Conifers I</taxon>
        <taxon>Pinales</taxon>
        <taxon>Pinaceae</taxon>
        <taxon>Picea</taxon>
    </lineage>
</organism>
<name>A0A101M206_PICGL</name>
<dbReference type="EMBL" id="LKAM01000002">
    <property type="protein sequence ID" value="KUM49586.1"/>
    <property type="molecule type" value="Genomic_DNA"/>
</dbReference>